<dbReference type="GO" id="GO:0008146">
    <property type="term" value="F:sulfotransferase activity"/>
    <property type="evidence" value="ECO:0007669"/>
    <property type="project" value="InterPro"/>
</dbReference>
<gene>
    <name evidence="4" type="ORF">HOLleu_35995</name>
</gene>
<dbReference type="Pfam" id="PF00685">
    <property type="entry name" value="Sulfotransfer_1"/>
    <property type="match status" value="1"/>
</dbReference>
<evidence type="ECO:0000313" key="4">
    <source>
        <dbReference type="EMBL" id="KAJ8023531.1"/>
    </source>
</evidence>
<name>A0A9Q0YLB5_HOLLE</name>
<reference evidence="4" key="1">
    <citation type="submission" date="2021-10" db="EMBL/GenBank/DDBJ databases">
        <title>Tropical sea cucumber genome reveals ecological adaptation and Cuvierian tubules defense mechanism.</title>
        <authorList>
            <person name="Chen T."/>
        </authorList>
    </citation>
    <scope>NUCLEOTIDE SEQUENCE</scope>
    <source>
        <strain evidence="4">Nanhai2018</strain>
        <tissue evidence="4">Muscle</tissue>
    </source>
</reference>
<accession>A0A9Q0YLB5</accession>
<dbReference type="InterPro" id="IPR051589">
    <property type="entry name" value="Sialate-O-sulfotransferase"/>
</dbReference>
<dbReference type="OrthoDB" id="5985073at2759"/>
<dbReference type="EMBL" id="JAIZAY010000019">
    <property type="protein sequence ID" value="KAJ8023531.1"/>
    <property type="molecule type" value="Genomic_DNA"/>
</dbReference>
<keyword evidence="5" id="KW-1185">Reference proteome</keyword>
<dbReference type="AlphaFoldDB" id="A0A9Q0YLB5"/>
<comment type="similarity">
    <text evidence="1">Belongs to the WSCD family.</text>
</comment>
<keyword evidence="2" id="KW-0472">Membrane</keyword>
<evidence type="ECO:0000313" key="5">
    <source>
        <dbReference type="Proteomes" id="UP001152320"/>
    </source>
</evidence>
<comment type="caution">
    <text evidence="4">The sequence shown here is derived from an EMBL/GenBank/DDBJ whole genome shotgun (WGS) entry which is preliminary data.</text>
</comment>
<keyword evidence="2" id="KW-1133">Transmembrane helix</keyword>
<evidence type="ECO:0000256" key="1">
    <source>
        <dbReference type="ARBA" id="ARBA00010236"/>
    </source>
</evidence>
<dbReference type="PANTHER" id="PTHR45964:SF9">
    <property type="entry name" value="SULFOTRANSFERASE"/>
    <property type="match status" value="1"/>
</dbReference>
<evidence type="ECO:0000256" key="2">
    <source>
        <dbReference type="SAM" id="Phobius"/>
    </source>
</evidence>
<dbReference type="InterPro" id="IPR027417">
    <property type="entry name" value="P-loop_NTPase"/>
</dbReference>
<proteinExistence type="inferred from homology"/>
<dbReference type="SUPFAM" id="SSF52540">
    <property type="entry name" value="P-loop containing nucleoside triphosphate hydrolases"/>
    <property type="match status" value="1"/>
</dbReference>
<protein>
    <submittedName>
        <fullName evidence="4">WSC domain-containing protein 1</fullName>
    </submittedName>
</protein>
<keyword evidence="2" id="KW-0812">Transmembrane</keyword>
<dbReference type="Gene3D" id="3.40.50.300">
    <property type="entry name" value="P-loop containing nucleotide triphosphate hydrolases"/>
    <property type="match status" value="1"/>
</dbReference>
<feature type="transmembrane region" description="Helical" evidence="2">
    <location>
        <begin position="21"/>
        <end position="41"/>
    </location>
</feature>
<dbReference type="PANTHER" id="PTHR45964">
    <property type="entry name" value="WSCD FAMILY MEMBER CG9164"/>
    <property type="match status" value="1"/>
</dbReference>
<feature type="domain" description="Sulfotransferase" evidence="3">
    <location>
        <begin position="177"/>
        <end position="343"/>
    </location>
</feature>
<sequence length="399" mass="46103">MVKEILSFSTLLEMNNFHPVGLLRTFLFASVLLCFMCLSLLSSPTGSRIDVSVNGAYHKRSEENERLDEVTREVQRSVRTNSCREIIACNIVEPDIEEYMSQLPQVDGKLPKRAVTNHGAAILHQGCLFQLLRKCTVTPNKQKPEYILFSVADDSVCSRMIESINLRPPHSMPFRALASFPRSGNTWTRSLLQVATNIYTTSVYWEGESKLRRAQTIFRGNLVDYKDGQGVCTKTHEHDRGTTKFFREGAILLIRNPINSAVSDFLRCGRDHNRSEEETIQLLETNHVIWRGFLRKRFPEWTAMAVDWINTVKRLLIVYYEDLKENTAREILRMVTFLQQPVDLPRIQCAVHRFPSVTKNQTFFIPQVDTILQHYVHIVNETLIARNVRPLPTYNRLFT</sequence>
<organism evidence="4 5">
    <name type="scientific">Holothuria leucospilota</name>
    <name type="common">Black long sea cucumber</name>
    <name type="synonym">Mertensiothuria leucospilota</name>
    <dbReference type="NCBI Taxonomy" id="206669"/>
    <lineage>
        <taxon>Eukaryota</taxon>
        <taxon>Metazoa</taxon>
        <taxon>Echinodermata</taxon>
        <taxon>Eleutherozoa</taxon>
        <taxon>Echinozoa</taxon>
        <taxon>Holothuroidea</taxon>
        <taxon>Aspidochirotacea</taxon>
        <taxon>Aspidochirotida</taxon>
        <taxon>Holothuriidae</taxon>
        <taxon>Holothuria</taxon>
    </lineage>
</organism>
<dbReference type="Proteomes" id="UP001152320">
    <property type="component" value="Chromosome 19"/>
</dbReference>
<evidence type="ECO:0000259" key="3">
    <source>
        <dbReference type="Pfam" id="PF00685"/>
    </source>
</evidence>
<dbReference type="InterPro" id="IPR000863">
    <property type="entry name" value="Sulfotransferase_dom"/>
</dbReference>